<dbReference type="EMBL" id="BAAAFO010000002">
    <property type="protein sequence ID" value="GAA0247452.1"/>
    <property type="molecule type" value="Genomic_DNA"/>
</dbReference>
<accession>A0ABN0UDX4</accession>
<evidence type="ECO:0000313" key="1">
    <source>
        <dbReference type="EMBL" id="GAA0247452.1"/>
    </source>
</evidence>
<gene>
    <name evidence="1" type="ORF">GCM10009126_11220</name>
</gene>
<evidence type="ECO:0000313" key="2">
    <source>
        <dbReference type="Proteomes" id="UP001500657"/>
    </source>
</evidence>
<sequence length="361" mass="40306">MKFRYRRPVGWLLVVVAVLVLARLALPYAVKSYLNKRMDRMGDYHGQLADVDIHLWRGAYGIEGLKVVKVSGKVPVPLFDAAHTDIAISWRALTHGRVRGKVAFTRASLNFVDGEGGSDSQSGKGVNWRRQLEMLVPIRLDEVAVHDSTVTFHNFTSHPRVDMKMTDVDGTIVNLTNADRRRGRRVATLQATAKVLQDAPLQLKASIDPLERSGDFMLELRIRDIQLTRLNDFARAYAKLDFAGGNGDFVMQLEARDGQLDGYAKPLLHGVEIFSWKQDVEQDRNNPLRVAWEAVAQGVTSLFKNHAKDQFATRVPISGRIDDRKLGTWAAIVGVLRNAFVKAYTPQLEDLKPAPKAASDG</sequence>
<name>A0ABN0UDX4_9GAMM</name>
<dbReference type="Proteomes" id="UP001500657">
    <property type="component" value="Unassembled WGS sequence"/>
</dbReference>
<keyword evidence="2" id="KW-1185">Reference proteome</keyword>
<comment type="caution">
    <text evidence="1">The sequence shown here is derived from an EMBL/GenBank/DDBJ whole genome shotgun (WGS) entry which is preliminary data.</text>
</comment>
<reference evidence="1 2" key="1">
    <citation type="journal article" date="2019" name="Int. J. Syst. Evol. Microbiol.">
        <title>The Global Catalogue of Microorganisms (GCM) 10K type strain sequencing project: providing services to taxonomists for standard genome sequencing and annotation.</title>
        <authorList>
            <consortium name="The Broad Institute Genomics Platform"/>
            <consortium name="The Broad Institute Genome Sequencing Center for Infectious Disease"/>
            <person name="Wu L."/>
            <person name="Ma J."/>
        </authorList>
    </citation>
    <scope>NUCLEOTIDE SEQUENCE [LARGE SCALE GENOMIC DNA]</scope>
    <source>
        <strain evidence="1 2">JCM 16242</strain>
    </source>
</reference>
<proteinExistence type="predicted"/>
<dbReference type="RefSeq" id="WP_343881068.1">
    <property type="nucleotide sequence ID" value="NZ_BAAAFO010000002.1"/>
</dbReference>
<protein>
    <submittedName>
        <fullName evidence="1">DUF748 domain-containing protein</fullName>
    </submittedName>
</protein>
<dbReference type="InterPro" id="IPR008023">
    <property type="entry name" value="DUF748"/>
</dbReference>
<dbReference type="Pfam" id="PF05359">
    <property type="entry name" value="DUF748"/>
    <property type="match status" value="1"/>
</dbReference>
<organism evidence="1 2">
    <name type="scientific">Rhodanobacter caeni</name>
    <dbReference type="NCBI Taxonomy" id="657654"/>
    <lineage>
        <taxon>Bacteria</taxon>
        <taxon>Pseudomonadati</taxon>
        <taxon>Pseudomonadota</taxon>
        <taxon>Gammaproteobacteria</taxon>
        <taxon>Lysobacterales</taxon>
        <taxon>Rhodanobacteraceae</taxon>
        <taxon>Rhodanobacter</taxon>
    </lineage>
</organism>